<organism evidence="2 3">
    <name type="scientific">Nostocoides veronense</name>
    <dbReference type="NCBI Taxonomy" id="330836"/>
    <lineage>
        <taxon>Bacteria</taxon>
        <taxon>Bacillati</taxon>
        <taxon>Actinomycetota</taxon>
        <taxon>Actinomycetes</taxon>
        <taxon>Micrococcales</taxon>
        <taxon>Intrasporangiaceae</taxon>
        <taxon>Nostocoides</taxon>
    </lineage>
</organism>
<dbReference type="PROSITE" id="PS51464">
    <property type="entry name" value="SIS"/>
    <property type="match status" value="1"/>
</dbReference>
<dbReference type="PANTHER" id="PTHR30390:SF6">
    <property type="entry name" value="DNAA INITIATOR-ASSOCIATING PROTEIN DIAA"/>
    <property type="match status" value="1"/>
</dbReference>
<dbReference type="SUPFAM" id="SSF53697">
    <property type="entry name" value="SIS domain"/>
    <property type="match status" value="1"/>
</dbReference>
<protein>
    <submittedName>
        <fullName evidence="2">D-sedoheptulose 7-phosphate isomerase</fullName>
    </submittedName>
</protein>
<dbReference type="Gene3D" id="3.40.50.10490">
    <property type="entry name" value="Glucose-6-phosphate isomerase like protein, domain 1"/>
    <property type="match status" value="1"/>
</dbReference>
<dbReference type="InterPro" id="IPR046348">
    <property type="entry name" value="SIS_dom_sf"/>
</dbReference>
<feature type="domain" description="SIS" evidence="1">
    <location>
        <begin position="39"/>
        <end position="193"/>
    </location>
</feature>
<keyword evidence="3" id="KW-1185">Reference proteome</keyword>
<sequence>MSELMETFHAQARAEWARLAVALVEPDLVAAVDAAGLALLAALRGGAKVLVAGNGGSAAMSSHVAAEFAGKCVRDRDPLPALSLAESPTAITAIGNDYAFEQIFARQVRAHGRPGDVLIVMTTSGTSGNITLALDAARAAGLATIALTGSRGEHLRERADHVLVVPSDYTPRIQEVHLMWTHAWCEAVDHAWP</sequence>
<dbReference type="RefSeq" id="WP_344082322.1">
    <property type="nucleotide sequence ID" value="NZ_BAAAPO010000016.1"/>
</dbReference>
<evidence type="ECO:0000313" key="2">
    <source>
        <dbReference type="EMBL" id="GAA1787693.1"/>
    </source>
</evidence>
<dbReference type="InterPro" id="IPR001347">
    <property type="entry name" value="SIS_dom"/>
</dbReference>
<dbReference type="InterPro" id="IPR035461">
    <property type="entry name" value="GmhA/DiaA"/>
</dbReference>
<gene>
    <name evidence="2" type="primary">gmhA</name>
    <name evidence="2" type="ORF">GCM10009811_11020</name>
</gene>
<reference evidence="2 3" key="1">
    <citation type="journal article" date="2019" name="Int. J. Syst. Evol. Microbiol.">
        <title>The Global Catalogue of Microorganisms (GCM) 10K type strain sequencing project: providing services to taxonomists for standard genome sequencing and annotation.</title>
        <authorList>
            <consortium name="The Broad Institute Genomics Platform"/>
            <consortium name="The Broad Institute Genome Sequencing Center for Infectious Disease"/>
            <person name="Wu L."/>
            <person name="Ma J."/>
        </authorList>
    </citation>
    <scope>NUCLEOTIDE SEQUENCE [LARGE SCALE GENOMIC DNA]</scope>
    <source>
        <strain evidence="2 3">JCM 15592</strain>
    </source>
</reference>
<keyword evidence="2" id="KW-0413">Isomerase</keyword>
<dbReference type="InterPro" id="IPR050099">
    <property type="entry name" value="SIS_GmhA/DiaA_subfam"/>
</dbReference>
<dbReference type="GO" id="GO:0016853">
    <property type="term" value="F:isomerase activity"/>
    <property type="evidence" value="ECO:0007669"/>
    <property type="project" value="UniProtKB-KW"/>
</dbReference>
<dbReference type="Proteomes" id="UP001499938">
    <property type="component" value="Unassembled WGS sequence"/>
</dbReference>
<evidence type="ECO:0000259" key="1">
    <source>
        <dbReference type="PROSITE" id="PS51464"/>
    </source>
</evidence>
<dbReference type="Pfam" id="PF13580">
    <property type="entry name" value="SIS_2"/>
    <property type="match status" value="1"/>
</dbReference>
<dbReference type="EMBL" id="BAAAPO010000016">
    <property type="protein sequence ID" value="GAA1787693.1"/>
    <property type="molecule type" value="Genomic_DNA"/>
</dbReference>
<accession>A0ABN2LGP8</accession>
<dbReference type="PANTHER" id="PTHR30390">
    <property type="entry name" value="SEDOHEPTULOSE 7-PHOSPHATE ISOMERASE / DNAA INITIATOR-ASSOCIATING FACTOR FOR REPLICATION INITIATION"/>
    <property type="match status" value="1"/>
</dbReference>
<proteinExistence type="predicted"/>
<dbReference type="CDD" id="cd05006">
    <property type="entry name" value="SIS_GmhA"/>
    <property type="match status" value="1"/>
</dbReference>
<name>A0ABN2LGP8_9MICO</name>
<comment type="caution">
    <text evidence="2">The sequence shown here is derived from an EMBL/GenBank/DDBJ whole genome shotgun (WGS) entry which is preliminary data.</text>
</comment>
<evidence type="ECO:0000313" key="3">
    <source>
        <dbReference type="Proteomes" id="UP001499938"/>
    </source>
</evidence>